<feature type="non-terminal residue" evidence="1">
    <location>
        <position position="1"/>
    </location>
</feature>
<sequence length="38" mass="4390">RHSLSESWRPSARQFSPETVFALIRLASPRQASLSEQY</sequence>
<evidence type="ECO:0000313" key="2">
    <source>
        <dbReference type="Proteomes" id="UP000236291"/>
    </source>
</evidence>
<proteinExistence type="predicted"/>
<organism evidence="1 2">
    <name type="scientific">Trifolium pratense</name>
    <name type="common">Red clover</name>
    <dbReference type="NCBI Taxonomy" id="57577"/>
    <lineage>
        <taxon>Eukaryota</taxon>
        <taxon>Viridiplantae</taxon>
        <taxon>Streptophyta</taxon>
        <taxon>Embryophyta</taxon>
        <taxon>Tracheophyta</taxon>
        <taxon>Spermatophyta</taxon>
        <taxon>Magnoliopsida</taxon>
        <taxon>eudicotyledons</taxon>
        <taxon>Gunneridae</taxon>
        <taxon>Pentapetalae</taxon>
        <taxon>rosids</taxon>
        <taxon>fabids</taxon>
        <taxon>Fabales</taxon>
        <taxon>Fabaceae</taxon>
        <taxon>Papilionoideae</taxon>
        <taxon>50 kb inversion clade</taxon>
        <taxon>NPAAA clade</taxon>
        <taxon>Hologalegina</taxon>
        <taxon>IRL clade</taxon>
        <taxon>Trifolieae</taxon>
        <taxon>Trifolium</taxon>
    </lineage>
</organism>
<reference evidence="1 2" key="1">
    <citation type="journal article" date="2014" name="Am. J. Bot.">
        <title>Genome assembly and annotation for red clover (Trifolium pratense; Fabaceae).</title>
        <authorList>
            <person name="Istvanek J."/>
            <person name="Jaros M."/>
            <person name="Krenek A."/>
            <person name="Repkova J."/>
        </authorList>
    </citation>
    <scope>NUCLEOTIDE SEQUENCE [LARGE SCALE GENOMIC DNA]</scope>
    <source>
        <strain evidence="2">cv. Tatra</strain>
        <tissue evidence="1">Young leaves</tissue>
    </source>
</reference>
<reference evidence="1 2" key="2">
    <citation type="journal article" date="2017" name="Front. Plant Sci.">
        <title>Gene Classification and Mining of Molecular Markers Useful in Red Clover (Trifolium pratense) Breeding.</title>
        <authorList>
            <person name="Istvanek J."/>
            <person name="Dluhosova J."/>
            <person name="Dluhos P."/>
            <person name="Patkova L."/>
            <person name="Nedelnik J."/>
            <person name="Repkova J."/>
        </authorList>
    </citation>
    <scope>NUCLEOTIDE SEQUENCE [LARGE SCALE GENOMIC DNA]</scope>
    <source>
        <strain evidence="2">cv. Tatra</strain>
        <tissue evidence="1">Young leaves</tissue>
    </source>
</reference>
<evidence type="ECO:0000313" key="1">
    <source>
        <dbReference type="EMBL" id="PNX73416.1"/>
    </source>
</evidence>
<accession>A0A2K3L4F3</accession>
<dbReference type="AlphaFoldDB" id="A0A2K3L4F3"/>
<name>A0A2K3L4F3_TRIPR</name>
<dbReference type="EMBL" id="ASHM01026012">
    <property type="protein sequence ID" value="PNX73416.1"/>
    <property type="molecule type" value="Genomic_DNA"/>
</dbReference>
<comment type="caution">
    <text evidence="1">The sequence shown here is derived from an EMBL/GenBank/DDBJ whole genome shotgun (WGS) entry which is preliminary data.</text>
</comment>
<dbReference type="Proteomes" id="UP000236291">
    <property type="component" value="Unassembled WGS sequence"/>
</dbReference>
<protein>
    <submittedName>
        <fullName evidence="1">Uncharacterized protein</fullName>
    </submittedName>
</protein>
<gene>
    <name evidence="1" type="ORF">L195_g029317</name>
</gene>